<dbReference type="AlphaFoldDB" id="L1JST2"/>
<dbReference type="KEGG" id="gtt:GUITHDRAFT_103256"/>
<dbReference type="OrthoDB" id="2145504at2759"/>
<proteinExistence type="predicted"/>
<evidence type="ECO:0000313" key="3">
    <source>
        <dbReference type="Proteomes" id="UP000011087"/>
    </source>
</evidence>
<accession>L1JST2</accession>
<dbReference type="GeneID" id="17307882"/>
<dbReference type="RefSeq" id="XP_005838319.1">
    <property type="nucleotide sequence ID" value="XM_005838262.1"/>
</dbReference>
<reference evidence="3" key="2">
    <citation type="submission" date="2012-11" db="EMBL/GenBank/DDBJ databases">
        <authorList>
            <person name="Kuo A."/>
            <person name="Curtis B.A."/>
            <person name="Tanifuji G."/>
            <person name="Burki F."/>
            <person name="Gruber A."/>
            <person name="Irimia M."/>
            <person name="Maruyama S."/>
            <person name="Arias M.C."/>
            <person name="Ball S.G."/>
            <person name="Gile G.H."/>
            <person name="Hirakawa Y."/>
            <person name="Hopkins J.F."/>
            <person name="Rensing S.A."/>
            <person name="Schmutz J."/>
            <person name="Symeonidi A."/>
            <person name="Elias M."/>
            <person name="Eveleigh R.J."/>
            <person name="Herman E.K."/>
            <person name="Klute M.J."/>
            <person name="Nakayama T."/>
            <person name="Obornik M."/>
            <person name="Reyes-Prieto A."/>
            <person name="Armbrust E.V."/>
            <person name="Aves S.J."/>
            <person name="Beiko R.G."/>
            <person name="Coutinho P."/>
            <person name="Dacks J.B."/>
            <person name="Durnford D.G."/>
            <person name="Fast N.M."/>
            <person name="Green B.R."/>
            <person name="Grisdale C."/>
            <person name="Hempe F."/>
            <person name="Henrissat B."/>
            <person name="Hoppner M.P."/>
            <person name="Ishida K.-I."/>
            <person name="Kim E."/>
            <person name="Koreny L."/>
            <person name="Kroth P.G."/>
            <person name="Liu Y."/>
            <person name="Malik S.-B."/>
            <person name="Maier U.G."/>
            <person name="McRose D."/>
            <person name="Mock T."/>
            <person name="Neilson J.A."/>
            <person name="Onodera N.T."/>
            <person name="Poole A.M."/>
            <person name="Pritham E.J."/>
            <person name="Richards T.A."/>
            <person name="Rocap G."/>
            <person name="Roy S.W."/>
            <person name="Sarai C."/>
            <person name="Schaack S."/>
            <person name="Shirato S."/>
            <person name="Slamovits C.H."/>
            <person name="Spencer D.F."/>
            <person name="Suzuki S."/>
            <person name="Worden A.Z."/>
            <person name="Zauner S."/>
            <person name="Barry K."/>
            <person name="Bell C."/>
            <person name="Bharti A.K."/>
            <person name="Crow J.A."/>
            <person name="Grimwood J."/>
            <person name="Kramer R."/>
            <person name="Lindquist E."/>
            <person name="Lucas S."/>
            <person name="Salamov A."/>
            <person name="McFadden G.I."/>
            <person name="Lane C.E."/>
            <person name="Keeling P.J."/>
            <person name="Gray M.W."/>
            <person name="Grigoriev I.V."/>
            <person name="Archibald J.M."/>
        </authorList>
    </citation>
    <scope>NUCLEOTIDE SEQUENCE</scope>
    <source>
        <strain evidence="3">CCMP2712</strain>
    </source>
</reference>
<evidence type="ECO:0000313" key="1">
    <source>
        <dbReference type="EMBL" id="EKX51339.1"/>
    </source>
</evidence>
<dbReference type="Gene3D" id="3.20.20.80">
    <property type="entry name" value="Glycosidases"/>
    <property type="match status" value="1"/>
</dbReference>
<name>L1JST2_GUITC</name>
<reference evidence="2" key="3">
    <citation type="submission" date="2016-03" db="UniProtKB">
        <authorList>
            <consortium name="EnsemblProtists"/>
        </authorList>
    </citation>
    <scope>IDENTIFICATION</scope>
</reference>
<dbReference type="EMBL" id="JH992976">
    <property type="protein sequence ID" value="EKX51339.1"/>
    <property type="molecule type" value="Genomic_DNA"/>
</dbReference>
<sequence>MIASELEAKKMKTLHMIKQVWAVWKKWNEEEVARPQIGFAGYDGIDWDVEGSDTEESPSNVMTVEVMDLMGKVSQLAKKDGYLASLSAMESYLDPSTSAYNRSLLQSYNEWEGLEPGFRFHGRNTLAYVLEVYGESESCQLRHLPEEIGPGKIFH</sequence>
<dbReference type="EnsemblProtists" id="EKX51339">
    <property type="protein sequence ID" value="EKX51339"/>
    <property type="gene ID" value="GUITHDRAFT_103256"/>
</dbReference>
<gene>
    <name evidence="1" type="ORF">GUITHDRAFT_103256</name>
</gene>
<reference evidence="1 3" key="1">
    <citation type="journal article" date="2012" name="Nature">
        <title>Algal genomes reveal evolutionary mosaicism and the fate of nucleomorphs.</title>
        <authorList>
            <consortium name="DOE Joint Genome Institute"/>
            <person name="Curtis B.A."/>
            <person name="Tanifuji G."/>
            <person name="Burki F."/>
            <person name="Gruber A."/>
            <person name="Irimia M."/>
            <person name="Maruyama S."/>
            <person name="Arias M.C."/>
            <person name="Ball S.G."/>
            <person name="Gile G.H."/>
            <person name="Hirakawa Y."/>
            <person name="Hopkins J.F."/>
            <person name="Kuo A."/>
            <person name="Rensing S.A."/>
            <person name="Schmutz J."/>
            <person name="Symeonidi A."/>
            <person name="Elias M."/>
            <person name="Eveleigh R.J."/>
            <person name="Herman E.K."/>
            <person name="Klute M.J."/>
            <person name="Nakayama T."/>
            <person name="Obornik M."/>
            <person name="Reyes-Prieto A."/>
            <person name="Armbrust E.V."/>
            <person name="Aves S.J."/>
            <person name="Beiko R.G."/>
            <person name="Coutinho P."/>
            <person name="Dacks J.B."/>
            <person name="Durnford D.G."/>
            <person name="Fast N.M."/>
            <person name="Green B.R."/>
            <person name="Grisdale C.J."/>
            <person name="Hempel F."/>
            <person name="Henrissat B."/>
            <person name="Hoppner M.P."/>
            <person name="Ishida K."/>
            <person name="Kim E."/>
            <person name="Koreny L."/>
            <person name="Kroth P.G."/>
            <person name="Liu Y."/>
            <person name="Malik S.B."/>
            <person name="Maier U.G."/>
            <person name="McRose D."/>
            <person name="Mock T."/>
            <person name="Neilson J.A."/>
            <person name="Onodera N.T."/>
            <person name="Poole A.M."/>
            <person name="Pritham E.J."/>
            <person name="Richards T.A."/>
            <person name="Rocap G."/>
            <person name="Roy S.W."/>
            <person name="Sarai C."/>
            <person name="Schaack S."/>
            <person name="Shirato S."/>
            <person name="Slamovits C.H."/>
            <person name="Spencer D.F."/>
            <person name="Suzuki S."/>
            <person name="Worden A.Z."/>
            <person name="Zauner S."/>
            <person name="Barry K."/>
            <person name="Bell C."/>
            <person name="Bharti A.K."/>
            <person name="Crow J.A."/>
            <person name="Grimwood J."/>
            <person name="Kramer R."/>
            <person name="Lindquist E."/>
            <person name="Lucas S."/>
            <person name="Salamov A."/>
            <person name="McFadden G.I."/>
            <person name="Lane C.E."/>
            <person name="Keeling P.J."/>
            <person name="Gray M.W."/>
            <person name="Grigoriev I.V."/>
            <person name="Archibald J.M."/>
        </authorList>
    </citation>
    <scope>NUCLEOTIDE SEQUENCE</scope>
    <source>
        <strain evidence="1 3">CCMP2712</strain>
    </source>
</reference>
<dbReference type="PaxDb" id="55529-EKX51339"/>
<evidence type="ECO:0000313" key="2">
    <source>
        <dbReference type="EnsemblProtists" id="EKX51339"/>
    </source>
</evidence>
<keyword evidence="3" id="KW-1185">Reference proteome</keyword>
<protein>
    <submittedName>
        <fullName evidence="1 2">Uncharacterized protein</fullName>
    </submittedName>
</protein>
<dbReference type="Proteomes" id="UP000011087">
    <property type="component" value="Unassembled WGS sequence"/>
</dbReference>
<dbReference type="HOGENOM" id="CLU_1698842_0_0_1"/>
<organism evidence="1">
    <name type="scientific">Guillardia theta (strain CCMP2712)</name>
    <name type="common">Cryptophyte</name>
    <dbReference type="NCBI Taxonomy" id="905079"/>
    <lineage>
        <taxon>Eukaryota</taxon>
        <taxon>Cryptophyceae</taxon>
        <taxon>Pyrenomonadales</taxon>
        <taxon>Geminigeraceae</taxon>
        <taxon>Guillardia</taxon>
    </lineage>
</organism>